<evidence type="ECO:0008006" key="3">
    <source>
        <dbReference type="Google" id="ProtNLM"/>
    </source>
</evidence>
<sequence>MMSTGPSQTQPADETADQLRREMAMVRRELGADITGVAAQARELTDWRTYIEKAPWVSTAVAAAVGFMVVPRKLNVDTVDPATIAKLARQNRIVVESKPKAAAKAGVGATAFSLIAGLILRTTLSYATQKVADFISPDKPATPSGAGQRKGTPQ</sequence>
<evidence type="ECO:0000313" key="1">
    <source>
        <dbReference type="EMBL" id="APZ94171.1"/>
    </source>
</evidence>
<accession>A0A1P8WJE5</accession>
<reference evidence="1 2" key="1">
    <citation type="journal article" date="2016" name="Front. Microbiol.">
        <title>Fuerstia marisgermanicae gen. nov., sp. nov., an Unusual Member of the Phylum Planctomycetes from the German Wadden Sea.</title>
        <authorList>
            <person name="Kohn T."/>
            <person name="Heuer A."/>
            <person name="Jogler M."/>
            <person name="Vollmers J."/>
            <person name="Boedeker C."/>
            <person name="Bunk B."/>
            <person name="Rast P."/>
            <person name="Borchert D."/>
            <person name="Glockner I."/>
            <person name="Freese H.M."/>
            <person name="Klenk H.P."/>
            <person name="Overmann J."/>
            <person name="Kaster A.K."/>
            <person name="Rohde M."/>
            <person name="Wiegand S."/>
            <person name="Jogler C."/>
        </authorList>
    </citation>
    <scope>NUCLEOTIDE SEQUENCE [LARGE SCALE GENOMIC DNA]</scope>
    <source>
        <strain evidence="1 2">NH11</strain>
    </source>
</reference>
<dbReference type="RefSeq" id="WP_145944253.1">
    <property type="nucleotide sequence ID" value="NZ_CP017641.1"/>
</dbReference>
<gene>
    <name evidence="1" type="ORF">Fuma_03795</name>
</gene>
<dbReference type="EMBL" id="CP017641">
    <property type="protein sequence ID" value="APZ94171.1"/>
    <property type="molecule type" value="Genomic_DNA"/>
</dbReference>
<dbReference type="Proteomes" id="UP000187735">
    <property type="component" value="Chromosome"/>
</dbReference>
<evidence type="ECO:0000313" key="2">
    <source>
        <dbReference type="Proteomes" id="UP000187735"/>
    </source>
</evidence>
<dbReference type="AlphaFoldDB" id="A0A1P8WJE5"/>
<proteinExistence type="predicted"/>
<dbReference type="STRING" id="1891926.Fuma_03795"/>
<dbReference type="OrthoDB" id="213584at2"/>
<dbReference type="KEGG" id="fmr:Fuma_03795"/>
<organism evidence="1 2">
    <name type="scientific">Fuerstiella marisgermanici</name>
    <dbReference type="NCBI Taxonomy" id="1891926"/>
    <lineage>
        <taxon>Bacteria</taxon>
        <taxon>Pseudomonadati</taxon>
        <taxon>Planctomycetota</taxon>
        <taxon>Planctomycetia</taxon>
        <taxon>Planctomycetales</taxon>
        <taxon>Planctomycetaceae</taxon>
        <taxon>Fuerstiella</taxon>
    </lineage>
</organism>
<name>A0A1P8WJE5_9PLAN</name>
<protein>
    <recommendedName>
        <fullName evidence="3">DUF3618 domain-containing protein</fullName>
    </recommendedName>
</protein>
<keyword evidence="2" id="KW-1185">Reference proteome</keyword>